<dbReference type="EMBL" id="AJJH01000114">
    <property type="protein sequence ID" value="EID78046.1"/>
    <property type="molecule type" value="Genomic_DNA"/>
</dbReference>
<evidence type="ECO:0000313" key="2">
    <source>
        <dbReference type="Proteomes" id="UP000006447"/>
    </source>
</evidence>
<proteinExistence type="predicted"/>
<dbReference type="RefSeq" id="WP_007298813.1">
    <property type="nucleotide sequence ID" value="NZ_AJJH01000114.1"/>
</dbReference>
<dbReference type="AlphaFoldDB" id="I0WNT0"/>
<organism evidence="1 2">
    <name type="scientific">Rhodococcus opacus RKJ300 = JCM 13270</name>
    <dbReference type="NCBI Taxonomy" id="1165867"/>
    <lineage>
        <taxon>Bacteria</taxon>
        <taxon>Bacillati</taxon>
        <taxon>Actinomycetota</taxon>
        <taxon>Actinomycetes</taxon>
        <taxon>Mycobacteriales</taxon>
        <taxon>Nocardiaceae</taxon>
        <taxon>Rhodococcus</taxon>
    </lineage>
</organism>
<name>I0WNT0_RHOOP</name>
<accession>I0WNT0</accession>
<protein>
    <submittedName>
        <fullName evidence="1">Uncharacterized protein</fullName>
    </submittedName>
</protein>
<sequence length="149" mass="15788">MRNVILFPLAGSGNDLDPGLTSRQARMVAVIATTFAATVYGDADALAGRAIESAEQGSLLVTLPAVTWDQDTGWWRRMARAFDDLAADIATGRDPEPTCPAEVVALHLVLAAAAEHAAAGDLDMVVADLPVHRRDGDLERADGCIVRRP</sequence>
<dbReference type="Proteomes" id="UP000006447">
    <property type="component" value="Unassembled WGS sequence"/>
</dbReference>
<gene>
    <name evidence="1" type="ORF">W59_20783</name>
</gene>
<comment type="caution">
    <text evidence="1">The sequence shown here is derived from an EMBL/GenBank/DDBJ whole genome shotgun (WGS) entry which is preliminary data.</text>
</comment>
<dbReference type="PATRIC" id="fig|1165867.3.peg.4237"/>
<evidence type="ECO:0000313" key="1">
    <source>
        <dbReference type="EMBL" id="EID78046.1"/>
    </source>
</evidence>
<reference evidence="1 2" key="1">
    <citation type="journal article" date="2012" name="J. Bacteriol.">
        <title>Draft genome sequence of the nitrophenol-degrading actinomycete Rhodococcus imtechensis RKJ300.</title>
        <authorList>
            <person name="Vikram S."/>
            <person name="Kumar S."/>
            <person name="Subramanian S."/>
            <person name="Raghava G.P."/>
        </authorList>
    </citation>
    <scope>NUCLEOTIDE SEQUENCE [LARGE SCALE GENOMIC DNA]</scope>
    <source>
        <strain evidence="1 2">RKJ300</strain>
    </source>
</reference>